<feature type="domain" description="Helix-turn-helix" evidence="1">
    <location>
        <begin position="11"/>
        <end position="59"/>
    </location>
</feature>
<dbReference type="KEGG" id="tsph:KIH39_04700"/>
<sequence length="77" mass="9041">MQTVQTPAMVDVKGVAEILKCHWRHVLLMANTGKMPKGIHIGRMRRWRVSEIHNWIERGCKPVQSSHRRTNKRERAT</sequence>
<dbReference type="InterPro" id="IPR041657">
    <property type="entry name" value="HTH_17"/>
</dbReference>
<gene>
    <name evidence="2" type="ORF">KIH39_04700</name>
</gene>
<organism evidence="2 3">
    <name type="scientific">Telmatocola sphagniphila</name>
    <dbReference type="NCBI Taxonomy" id="1123043"/>
    <lineage>
        <taxon>Bacteria</taxon>
        <taxon>Pseudomonadati</taxon>
        <taxon>Planctomycetota</taxon>
        <taxon>Planctomycetia</taxon>
        <taxon>Gemmatales</taxon>
        <taxon>Gemmataceae</taxon>
    </lineage>
</organism>
<reference evidence="2" key="1">
    <citation type="submission" date="2021-05" db="EMBL/GenBank/DDBJ databases">
        <title>Complete genome sequence of the cellulolytic planctomycete Telmatocola sphagniphila SP2T and characterization of the first cellulase from planctomycetes.</title>
        <authorList>
            <person name="Rakitin A.L."/>
            <person name="Beletsky A.V."/>
            <person name="Naumoff D.G."/>
            <person name="Kulichevskaya I.S."/>
            <person name="Mardanov A.V."/>
            <person name="Ravin N.V."/>
            <person name="Dedysh S.N."/>
        </authorList>
    </citation>
    <scope>NUCLEOTIDE SEQUENCE</scope>
    <source>
        <strain evidence="2">SP2T</strain>
    </source>
</reference>
<accession>A0A8E6EVU1</accession>
<dbReference type="EMBL" id="CP074694">
    <property type="protein sequence ID" value="QVL33220.1"/>
    <property type="molecule type" value="Genomic_DNA"/>
</dbReference>
<dbReference type="Gene3D" id="1.10.238.160">
    <property type="match status" value="1"/>
</dbReference>
<dbReference type="RefSeq" id="WP_213498110.1">
    <property type="nucleotide sequence ID" value="NZ_CP074694.1"/>
</dbReference>
<keyword evidence="3" id="KW-1185">Reference proteome</keyword>
<evidence type="ECO:0000313" key="2">
    <source>
        <dbReference type="EMBL" id="QVL33220.1"/>
    </source>
</evidence>
<dbReference type="Pfam" id="PF12728">
    <property type="entry name" value="HTH_17"/>
    <property type="match status" value="1"/>
</dbReference>
<evidence type="ECO:0000313" key="3">
    <source>
        <dbReference type="Proteomes" id="UP000676194"/>
    </source>
</evidence>
<dbReference type="Proteomes" id="UP000676194">
    <property type="component" value="Chromosome"/>
</dbReference>
<evidence type="ECO:0000259" key="1">
    <source>
        <dbReference type="Pfam" id="PF12728"/>
    </source>
</evidence>
<proteinExistence type="predicted"/>
<protein>
    <submittedName>
        <fullName evidence="2">Helix-turn-helix domain-containing protein</fullName>
    </submittedName>
</protein>
<dbReference type="AlphaFoldDB" id="A0A8E6EVU1"/>
<name>A0A8E6EVU1_9BACT</name>